<evidence type="ECO:0000313" key="4">
    <source>
        <dbReference type="Proteomes" id="UP000635983"/>
    </source>
</evidence>
<gene>
    <name evidence="1" type="primary">ubiJ</name>
    <name evidence="3" type="ORF">GCM10009304_26520</name>
</gene>
<proteinExistence type="inferred from homology"/>
<evidence type="ECO:0000313" key="3">
    <source>
        <dbReference type="EMBL" id="GGJ99389.1"/>
    </source>
</evidence>
<dbReference type="InterPro" id="IPR038989">
    <property type="entry name" value="UbiJ"/>
</dbReference>
<keyword evidence="1" id="KW-0831">Ubiquinone biosynthesis</keyword>
<accession>A0A917UZD4</accession>
<dbReference type="PANTHER" id="PTHR38693:SF1">
    <property type="entry name" value="UBIQUINONE BIOSYNTHESIS ACCESSORY FACTOR UBIJ"/>
    <property type="match status" value="1"/>
</dbReference>
<dbReference type="InterPro" id="IPR003033">
    <property type="entry name" value="SCP2_sterol-bd_dom"/>
</dbReference>
<dbReference type="RefSeq" id="WP_229779418.1">
    <property type="nucleotide sequence ID" value="NZ_BMPO01000005.1"/>
</dbReference>
<comment type="similarity">
    <text evidence="1">Belongs to the UbiJ family.</text>
</comment>
<dbReference type="PANTHER" id="PTHR38693">
    <property type="entry name" value="UBIQUINONE BIOSYNTHESIS PROTEIN UBIJ"/>
    <property type="match status" value="1"/>
</dbReference>
<comment type="subcellular location">
    <subcellularLocation>
        <location evidence="1">Cytoplasm</location>
    </subcellularLocation>
</comment>
<protein>
    <recommendedName>
        <fullName evidence="1">Ubiquinone biosynthesis accessory factor UbiJ</fullName>
    </recommendedName>
</protein>
<reference evidence="3" key="2">
    <citation type="submission" date="2020-09" db="EMBL/GenBank/DDBJ databases">
        <authorList>
            <person name="Sun Q."/>
            <person name="Ohkuma M."/>
        </authorList>
    </citation>
    <scope>NUCLEOTIDE SEQUENCE</scope>
    <source>
        <strain evidence="3">JCM 30078</strain>
    </source>
</reference>
<keyword evidence="4" id="KW-1185">Reference proteome</keyword>
<reference evidence="3" key="1">
    <citation type="journal article" date="2014" name="Int. J. Syst. Evol. Microbiol.">
        <title>Complete genome sequence of Corynebacterium casei LMG S-19264T (=DSM 44701T), isolated from a smear-ripened cheese.</title>
        <authorList>
            <consortium name="US DOE Joint Genome Institute (JGI-PGF)"/>
            <person name="Walter F."/>
            <person name="Albersmeier A."/>
            <person name="Kalinowski J."/>
            <person name="Ruckert C."/>
        </authorList>
    </citation>
    <scope>NUCLEOTIDE SEQUENCE</scope>
    <source>
        <strain evidence="3">JCM 30078</strain>
    </source>
</reference>
<dbReference type="AlphaFoldDB" id="A0A917UZD4"/>
<comment type="function">
    <text evidence="1">Required for ubiquinone (coenzyme Q) biosynthesis. Binds hydrophobic ubiquinone biosynthetic intermediates via its SCP2 domain and is essential for the stability of the Ubi complex. May constitute a docking platform where Ubi enzymes assemble and access their SCP2-bound polyprenyl substrates.</text>
</comment>
<evidence type="ECO:0000259" key="2">
    <source>
        <dbReference type="Pfam" id="PF02036"/>
    </source>
</evidence>
<dbReference type="HAMAP" id="MF_02215">
    <property type="entry name" value="UbiJ"/>
    <property type="match status" value="1"/>
</dbReference>
<name>A0A917UZD4_9PSED</name>
<organism evidence="3 4">
    <name type="scientific">Pseudomonas matsuisoli</name>
    <dbReference type="NCBI Taxonomy" id="1515666"/>
    <lineage>
        <taxon>Bacteria</taxon>
        <taxon>Pseudomonadati</taxon>
        <taxon>Pseudomonadota</taxon>
        <taxon>Gammaproteobacteria</taxon>
        <taxon>Pseudomonadales</taxon>
        <taxon>Pseudomonadaceae</taxon>
        <taxon>Pseudomonas</taxon>
    </lineage>
</organism>
<sequence>MATSLVLQALLAGVESGLRRVLALDPKALEALGGLQGKVIAIQCTSPAFVIYLLPAKDGLHLAANHEALVDCRLIAPAGSLARLATRSDKSAVLHERGVSLEGDSGPLLVLSEITQQLNLDWEHELSRWIGPLATALLARVARGQHDWAKRTATSLHQDAADYLTEEARTLVGRREAEARFCEIDDITLQLDRLDARIAQLARNRQERPESP</sequence>
<keyword evidence="1" id="KW-0963">Cytoplasm</keyword>
<feature type="domain" description="SCP2" evidence="2">
    <location>
        <begin position="19"/>
        <end position="114"/>
    </location>
</feature>
<dbReference type="GO" id="GO:0006744">
    <property type="term" value="P:ubiquinone biosynthetic process"/>
    <property type="evidence" value="ECO:0007669"/>
    <property type="project" value="UniProtKB-UniRule"/>
</dbReference>
<dbReference type="GO" id="GO:0005737">
    <property type="term" value="C:cytoplasm"/>
    <property type="evidence" value="ECO:0007669"/>
    <property type="project" value="UniProtKB-SubCell"/>
</dbReference>
<comment type="caution">
    <text evidence="3">The sequence shown here is derived from an EMBL/GenBank/DDBJ whole genome shotgun (WGS) entry which is preliminary data.</text>
</comment>
<dbReference type="Pfam" id="PF02036">
    <property type="entry name" value="SCP2"/>
    <property type="match status" value="1"/>
</dbReference>
<comment type="pathway">
    <text evidence="1">Cofactor biosynthesis; ubiquinone biosynthesis.</text>
</comment>
<evidence type="ECO:0000256" key="1">
    <source>
        <dbReference type="HAMAP-Rule" id="MF_02215"/>
    </source>
</evidence>
<dbReference type="Proteomes" id="UP000635983">
    <property type="component" value="Unassembled WGS sequence"/>
</dbReference>
<dbReference type="EMBL" id="BMPO01000005">
    <property type="protein sequence ID" value="GGJ99389.1"/>
    <property type="molecule type" value="Genomic_DNA"/>
</dbReference>